<evidence type="ECO:0000313" key="6">
    <source>
        <dbReference type="EMBL" id="GIF26727.1"/>
    </source>
</evidence>
<dbReference type="Proteomes" id="UP000623608">
    <property type="component" value="Unassembled WGS sequence"/>
</dbReference>
<proteinExistence type="predicted"/>
<dbReference type="EMBL" id="BOMY01000064">
    <property type="protein sequence ID" value="GIF26727.1"/>
    <property type="molecule type" value="Genomic_DNA"/>
</dbReference>
<feature type="domain" description="HTH tetR-type" evidence="5">
    <location>
        <begin position="13"/>
        <end position="73"/>
    </location>
</feature>
<reference evidence="6" key="1">
    <citation type="submission" date="2021-01" db="EMBL/GenBank/DDBJ databases">
        <title>Whole genome shotgun sequence of Actinoplanes tereljensis NBRC 105297.</title>
        <authorList>
            <person name="Komaki H."/>
            <person name="Tamura T."/>
        </authorList>
    </citation>
    <scope>NUCLEOTIDE SEQUENCE</scope>
    <source>
        <strain evidence="6">NBRC 105297</strain>
    </source>
</reference>
<dbReference type="InterPro" id="IPR050109">
    <property type="entry name" value="HTH-type_TetR-like_transc_reg"/>
</dbReference>
<evidence type="ECO:0000259" key="5">
    <source>
        <dbReference type="PROSITE" id="PS50977"/>
    </source>
</evidence>
<dbReference type="InterPro" id="IPR011075">
    <property type="entry name" value="TetR_C"/>
</dbReference>
<name>A0A919P0L9_9ACTN</name>
<keyword evidence="7" id="KW-1185">Reference proteome</keyword>
<dbReference type="SUPFAM" id="SSF46689">
    <property type="entry name" value="Homeodomain-like"/>
    <property type="match status" value="1"/>
</dbReference>
<dbReference type="Gene3D" id="1.10.357.10">
    <property type="entry name" value="Tetracycline Repressor, domain 2"/>
    <property type="match status" value="1"/>
</dbReference>
<organism evidence="6 7">
    <name type="scientific">Paractinoplanes tereljensis</name>
    <dbReference type="NCBI Taxonomy" id="571912"/>
    <lineage>
        <taxon>Bacteria</taxon>
        <taxon>Bacillati</taxon>
        <taxon>Actinomycetota</taxon>
        <taxon>Actinomycetes</taxon>
        <taxon>Micromonosporales</taxon>
        <taxon>Micromonosporaceae</taxon>
        <taxon>Paractinoplanes</taxon>
    </lineage>
</organism>
<evidence type="ECO:0000256" key="2">
    <source>
        <dbReference type="ARBA" id="ARBA00023125"/>
    </source>
</evidence>
<evidence type="ECO:0000256" key="3">
    <source>
        <dbReference type="ARBA" id="ARBA00023163"/>
    </source>
</evidence>
<evidence type="ECO:0000256" key="1">
    <source>
        <dbReference type="ARBA" id="ARBA00023015"/>
    </source>
</evidence>
<keyword evidence="3" id="KW-0804">Transcription</keyword>
<dbReference type="InterPro" id="IPR036271">
    <property type="entry name" value="Tet_transcr_reg_TetR-rel_C_sf"/>
</dbReference>
<keyword evidence="1" id="KW-0805">Transcription regulation</keyword>
<dbReference type="InterPro" id="IPR001647">
    <property type="entry name" value="HTH_TetR"/>
</dbReference>
<feature type="DNA-binding region" description="H-T-H motif" evidence="4">
    <location>
        <begin position="36"/>
        <end position="55"/>
    </location>
</feature>
<dbReference type="PROSITE" id="PS50977">
    <property type="entry name" value="HTH_TETR_2"/>
    <property type="match status" value="1"/>
</dbReference>
<evidence type="ECO:0000313" key="7">
    <source>
        <dbReference type="Proteomes" id="UP000623608"/>
    </source>
</evidence>
<keyword evidence="2 4" id="KW-0238">DNA-binding</keyword>
<dbReference type="RefSeq" id="WP_203814529.1">
    <property type="nucleotide sequence ID" value="NZ_BOMY01000064.1"/>
</dbReference>
<dbReference type="GO" id="GO:0000976">
    <property type="term" value="F:transcription cis-regulatory region binding"/>
    <property type="evidence" value="ECO:0007669"/>
    <property type="project" value="TreeGrafter"/>
</dbReference>
<dbReference type="GO" id="GO:0003700">
    <property type="term" value="F:DNA-binding transcription factor activity"/>
    <property type="evidence" value="ECO:0007669"/>
    <property type="project" value="TreeGrafter"/>
</dbReference>
<dbReference type="Pfam" id="PF00440">
    <property type="entry name" value="TetR_N"/>
    <property type="match status" value="1"/>
</dbReference>
<dbReference type="InterPro" id="IPR009057">
    <property type="entry name" value="Homeodomain-like_sf"/>
</dbReference>
<dbReference type="AlphaFoldDB" id="A0A919P0L9"/>
<dbReference type="PANTHER" id="PTHR30055">
    <property type="entry name" value="HTH-TYPE TRANSCRIPTIONAL REGULATOR RUTR"/>
    <property type="match status" value="1"/>
</dbReference>
<dbReference type="SUPFAM" id="SSF48498">
    <property type="entry name" value="Tetracyclin repressor-like, C-terminal domain"/>
    <property type="match status" value="1"/>
</dbReference>
<dbReference type="Gene3D" id="1.10.10.60">
    <property type="entry name" value="Homeodomain-like"/>
    <property type="match status" value="1"/>
</dbReference>
<evidence type="ECO:0000256" key="4">
    <source>
        <dbReference type="PROSITE-ProRule" id="PRU00335"/>
    </source>
</evidence>
<protein>
    <submittedName>
        <fullName evidence="6">TetR family transcriptional regulator</fullName>
    </submittedName>
</protein>
<dbReference type="Pfam" id="PF16859">
    <property type="entry name" value="TetR_C_11"/>
    <property type="match status" value="1"/>
</dbReference>
<accession>A0A919P0L9</accession>
<sequence>MDTAPARGRPRDPAVDERIVRAAVEELAGTGAAAFSLNSVALRAGVAKRSIYSRWPNRETLITAALQSLSVGLAPPRTGTLSGDLDALFDQIAETLSEPRQSILARYAAELSAHPEQYAVFQRDVIDQAMAVIEDALVDARRRGEIRGDAPLPLAAEVFVSAIFGRSGYARHTPSGDFPQMKDGLIALTMNALRADGTPAR</sequence>
<comment type="caution">
    <text evidence="6">The sequence shown here is derived from an EMBL/GenBank/DDBJ whole genome shotgun (WGS) entry which is preliminary data.</text>
</comment>
<dbReference type="PANTHER" id="PTHR30055:SF148">
    <property type="entry name" value="TETR-FAMILY TRANSCRIPTIONAL REGULATOR"/>
    <property type="match status" value="1"/>
</dbReference>
<gene>
    <name evidence="6" type="ORF">Ate02nite_94570</name>
</gene>